<organism evidence="2 3">
    <name type="scientific">Prosthecochloris aestuarii (strain DSM 271 / SK 413)</name>
    <dbReference type="NCBI Taxonomy" id="290512"/>
    <lineage>
        <taxon>Bacteria</taxon>
        <taxon>Pseudomonadati</taxon>
        <taxon>Chlorobiota</taxon>
        <taxon>Chlorobiia</taxon>
        <taxon>Chlorobiales</taxon>
        <taxon>Chlorobiaceae</taxon>
        <taxon>Prosthecochloris</taxon>
    </lineage>
</organism>
<dbReference type="AlphaFoldDB" id="B4S6S7"/>
<dbReference type="HOGENOM" id="CLU_956004_0_0_10"/>
<name>B4S6S7_PROA2</name>
<evidence type="ECO:0000313" key="3">
    <source>
        <dbReference type="Proteomes" id="UP000002725"/>
    </source>
</evidence>
<dbReference type="Gene3D" id="3.90.230.10">
    <property type="entry name" value="Creatinase/methionine aminopeptidase superfamily"/>
    <property type="match status" value="1"/>
</dbReference>
<evidence type="ECO:0000259" key="1">
    <source>
        <dbReference type="Pfam" id="PF00557"/>
    </source>
</evidence>
<evidence type="ECO:0000313" key="2">
    <source>
        <dbReference type="EMBL" id="ACF47282.1"/>
    </source>
</evidence>
<accession>B4S6S7</accession>
<dbReference type="InterPro" id="IPR000994">
    <property type="entry name" value="Pept_M24"/>
</dbReference>
<dbReference type="eggNOG" id="COG0024">
    <property type="taxonomic scope" value="Bacteria"/>
</dbReference>
<dbReference type="Pfam" id="PF00557">
    <property type="entry name" value="Peptidase_M24"/>
    <property type="match status" value="1"/>
</dbReference>
<keyword evidence="3" id="KW-1185">Reference proteome</keyword>
<dbReference type="STRING" id="290512.Paes_2281"/>
<dbReference type="InterPro" id="IPR036005">
    <property type="entry name" value="Creatinase/aminopeptidase-like"/>
</dbReference>
<sequence>MNESGGIGSSSYPCAASSIESLSAAGRIAADIMTFARETLPHIMSPVQFRNAIDGYVREQKACQPRWLSIGLGVNDRYINNVWYEPEPFLEGDVVKVEIGIEIAGKYVEVAETLIFGVGRQEDEALVKGTAYALEAGIAKALPGGRIVDMTNAIERSLLDFGLVPSPFGAGHAIRQDDEEPDKRTHPWIFNAIPTSQARWADGTSFDAREIDDSLNTSLEAGMCLAIEPCALSFFDVPVQDTRQVSDGTGAMQLRLPFWRSESGGRIAKFVHTLLIREDGPLVLTQPSKER</sequence>
<dbReference type="Proteomes" id="UP000002725">
    <property type="component" value="Chromosome"/>
</dbReference>
<dbReference type="SUPFAM" id="SSF55920">
    <property type="entry name" value="Creatinase/aminopeptidase"/>
    <property type="match status" value="1"/>
</dbReference>
<dbReference type="KEGG" id="paa:Paes_2281"/>
<dbReference type="EMBL" id="CP001108">
    <property type="protein sequence ID" value="ACF47282.1"/>
    <property type="molecule type" value="Genomic_DNA"/>
</dbReference>
<proteinExistence type="predicted"/>
<reference evidence="2" key="1">
    <citation type="submission" date="2008-06" db="EMBL/GenBank/DDBJ databases">
        <title>Complete sequence of chromosome of Prosthecochloris aestuarii DSM 271.</title>
        <authorList>
            <consortium name="US DOE Joint Genome Institute"/>
            <person name="Lucas S."/>
            <person name="Copeland A."/>
            <person name="Lapidus A."/>
            <person name="Glavina del Rio T."/>
            <person name="Dalin E."/>
            <person name="Tice H."/>
            <person name="Bruce D."/>
            <person name="Goodwin L."/>
            <person name="Pitluck S."/>
            <person name="Schmutz J."/>
            <person name="Larimer F."/>
            <person name="Land M."/>
            <person name="Hauser L."/>
            <person name="Kyrpides N."/>
            <person name="Anderson I."/>
            <person name="Liu Z."/>
            <person name="Li T."/>
            <person name="Zhao F."/>
            <person name="Overmann J."/>
            <person name="Bryant D.A."/>
            <person name="Richardson P."/>
        </authorList>
    </citation>
    <scope>NUCLEOTIDE SEQUENCE [LARGE SCALE GENOMIC DNA]</scope>
    <source>
        <strain evidence="2">DSM 271</strain>
    </source>
</reference>
<gene>
    <name evidence="2" type="ordered locus">Paes_2281</name>
</gene>
<protein>
    <submittedName>
        <fullName evidence="2">Peptidase M24</fullName>
    </submittedName>
</protein>
<feature type="domain" description="Peptidase M24" evidence="1">
    <location>
        <begin position="21"/>
        <end position="233"/>
    </location>
</feature>